<evidence type="ECO:0000313" key="4">
    <source>
        <dbReference type="Proteomes" id="UP000430634"/>
    </source>
</evidence>
<dbReference type="RefSeq" id="WP_155469768.1">
    <property type="nucleotide sequence ID" value="NZ_BMKG01000024.1"/>
</dbReference>
<evidence type="ECO:0000313" key="5">
    <source>
        <dbReference type="Proteomes" id="UP000622638"/>
    </source>
</evidence>
<keyword evidence="5" id="KW-1185">Reference proteome</keyword>
<proteinExistence type="predicted"/>
<protein>
    <submittedName>
        <fullName evidence="3">Uncharacterized protein</fullName>
    </submittedName>
</protein>
<accession>A0A6I3SXN0</accession>
<gene>
    <name evidence="2" type="ORF">GCM10011572_44420</name>
    <name evidence="3" type="ORF">GM672_06760</name>
</gene>
<keyword evidence="1" id="KW-0175">Coiled coil</keyword>
<reference evidence="3 4" key="3">
    <citation type="submission" date="2019-11" db="EMBL/GenBank/DDBJ databases">
        <title>Type strains purchased from KCTC, JCM and DSMZ.</title>
        <authorList>
            <person name="Lu H."/>
        </authorList>
    </citation>
    <scope>NUCLEOTIDE SEQUENCE [LARGE SCALE GENOMIC DNA]</scope>
    <source>
        <strain evidence="3 4">KCTC 52429</strain>
    </source>
</reference>
<reference evidence="2" key="4">
    <citation type="submission" date="2024-05" db="EMBL/GenBank/DDBJ databases">
        <authorList>
            <person name="Sun Q."/>
            <person name="Zhou Y."/>
        </authorList>
    </citation>
    <scope>NUCLEOTIDE SEQUENCE</scope>
    <source>
        <strain evidence="2">CGMCC 1.15931</strain>
    </source>
</reference>
<comment type="caution">
    <text evidence="3">The sequence shown here is derived from an EMBL/GenBank/DDBJ whole genome shotgun (WGS) entry which is preliminary data.</text>
</comment>
<name>A0A6I3SXN0_9BURK</name>
<reference evidence="2" key="1">
    <citation type="journal article" date="2014" name="Int. J. Syst. Evol. Microbiol.">
        <title>Complete genome of a new Firmicutes species belonging to the dominant human colonic microbiota ('Ruminococcus bicirculans') reveals two chromosomes and a selective capacity to utilize plant glucans.</title>
        <authorList>
            <consortium name="NISC Comparative Sequencing Program"/>
            <person name="Wegmann U."/>
            <person name="Louis P."/>
            <person name="Goesmann A."/>
            <person name="Henrissat B."/>
            <person name="Duncan S.H."/>
            <person name="Flint H.J."/>
        </authorList>
    </citation>
    <scope>NUCLEOTIDE SEQUENCE</scope>
    <source>
        <strain evidence="2">CGMCC 1.15931</strain>
    </source>
</reference>
<dbReference type="EMBL" id="WNKZ01000012">
    <property type="protein sequence ID" value="MTV52437.1"/>
    <property type="molecule type" value="Genomic_DNA"/>
</dbReference>
<reference evidence="5" key="2">
    <citation type="journal article" date="2019" name="Int. J. Syst. Evol. Microbiol.">
        <title>The Global Catalogue of Microorganisms (GCM) 10K type strain sequencing project: providing services to taxonomists for standard genome sequencing and annotation.</title>
        <authorList>
            <consortium name="The Broad Institute Genomics Platform"/>
            <consortium name="The Broad Institute Genome Sequencing Center for Infectious Disease"/>
            <person name="Wu L."/>
            <person name="Ma J."/>
        </authorList>
    </citation>
    <scope>NUCLEOTIDE SEQUENCE [LARGE SCALE GENOMIC DNA]</scope>
    <source>
        <strain evidence="5">CGMCC 1.15931</strain>
    </source>
</reference>
<sequence>MAVSHDGWLAALVALGLALVSGTFVAGTIFQKSESSVQIVAAENAKAELKQKVQELELAVANARSEAQRLDQLLGAYKTAVEQRDARIAVLEGGARIPDNCLFIQKQIEELNKQLAGVDRDDVFSPRRTYEQKEAERNRLDNRLAQLIPQLGLAKCGAAP</sequence>
<feature type="coiled-coil region" evidence="1">
    <location>
        <begin position="32"/>
        <end position="73"/>
    </location>
</feature>
<dbReference type="EMBL" id="BMKG01000024">
    <property type="protein sequence ID" value="GGC18201.1"/>
    <property type="molecule type" value="Genomic_DNA"/>
</dbReference>
<dbReference type="Proteomes" id="UP000622638">
    <property type="component" value="Unassembled WGS sequence"/>
</dbReference>
<evidence type="ECO:0000313" key="3">
    <source>
        <dbReference type="EMBL" id="MTV52437.1"/>
    </source>
</evidence>
<dbReference type="AlphaFoldDB" id="A0A6I3SXN0"/>
<organism evidence="3 4">
    <name type="scientific">Pseudoduganella buxea</name>
    <dbReference type="NCBI Taxonomy" id="1949069"/>
    <lineage>
        <taxon>Bacteria</taxon>
        <taxon>Pseudomonadati</taxon>
        <taxon>Pseudomonadota</taxon>
        <taxon>Betaproteobacteria</taxon>
        <taxon>Burkholderiales</taxon>
        <taxon>Oxalobacteraceae</taxon>
        <taxon>Telluria group</taxon>
        <taxon>Pseudoduganella</taxon>
    </lineage>
</organism>
<dbReference type="Proteomes" id="UP000430634">
    <property type="component" value="Unassembled WGS sequence"/>
</dbReference>
<evidence type="ECO:0000256" key="1">
    <source>
        <dbReference type="SAM" id="Coils"/>
    </source>
</evidence>
<evidence type="ECO:0000313" key="2">
    <source>
        <dbReference type="EMBL" id="GGC18201.1"/>
    </source>
</evidence>